<feature type="domain" description="RING-type" evidence="6">
    <location>
        <begin position="16"/>
        <end position="54"/>
    </location>
</feature>
<dbReference type="FunFam" id="3.30.40.10:FF:001061">
    <property type="entry name" value="E3 ubiquitin-protein ligase CCNP1IP1"/>
    <property type="match status" value="1"/>
</dbReference>
<evidence type="ECO:0000256" key="4">
    <source>
        <dbReference type="PROSITE-ProRule" id="PRU00175"/>
    </source>
</evidence>
<organism evidence="7 8">
    <name type="scientific">Cryptococcus neoformans Tu259-1</name>
    <dbReference type="NCBI Taxonomy" id="1230072"/>
    <lineage>
        <taxon>Eukaryota</taxon>
        <taxon>Fungi</taxon>
        <taxon>Dikarya</taxon>
        <taxon>Basidiomycota</taxon>
        <taxon>Agaricomycotina</taxon>
        <taxon>Tremellomycetes</taxon>
        <taxon>Tremellales</taxon>
        <taxon>Cryptococcaceae</taxon>
        <taxon>Cryptococcus</taxon>
        <taxon>Cryptococcus neoformans species complex</taxon>
    </lineage>
</organism>
<accession>A0A854QK82</accession>
<name>A0A854QK82_CRYNE</name>
<keyword evidence="5" id="KW-0175">Coiled coil</keyword>
<gene>
    <name evidence="7" type="ORF">C361_01188</name>
</gene>
<evidence type="ECO:0000256" key="3">
    <source>
        <dbReference type="ARBA" id="ARBA00022833"/>
    </source>
</evidence>
<dbReference type="Pfam" id="PF14634">
    <property type="entry name" value="zf-RING_5"/>
    <property type="match status" value="1"/>
</dbReference>
<dbReference type="GO" id="GO:0000795">
    <property type="term" value="C:synaptonemal complex"/>
    <property type="evidence" value="ECO:0007669"/>
    <property type="project" value="InterPro"/>
</dbReference>
<dbReference type="AlphaFoldDB" id="A0A854QK82"/>
<dbReference type="Gene3D" id="3.30.40.10">
    <property type="entry name" value="Zinc/RING finger domain, C3HC4 (zinc finger)"/>
    <property type="match status" value="1"/>
</dbReference>
<comment type="caution">
    <text evidence="7">The sequence shown here is derived from an EMBL/GenBank/DDBJ whole genome shotgun (WGS) entry which is preliminary data.</text>
</comment>
<proteinExistence type="predicted"/>
<dbReference type="Proteomes" id="UP000199727">
    <property type="component" value="Unassembled WGS sequence"/>
</dbReference>
<evidence type="ECO:0000256" key="1">
    <source>
        <dbReference type="ARBA" id="ARBA00022723"/>
    </source>
</evidence>
<dbReference type="PANTHER" id="PTHR14305:SF0">
    <property type="entry name" value="E3 UBIQUITIN-PROTEIN LIGASE CCNB1IP1"/>
    <property type="match status" value="1"/>
</dbReference>
<dbReference type="GO" id="GO:0007131">
    <property type="term" value="P:reciprocal meiotic recombination"/>
    <property type="evidence" value="ECO:0007669"/>
    <property type="project" value="InterPro"/>
</dbReference>
<evidence type="ECO:0000259" key="6">
    <source>
        <dbReference type="PROSITE" id="PS50089"/>
    </source>
</evidence>
<keyword evidence="3" id="KW-0862">Zinc</keyword>
<sequence>MSTSSNNVLRCNNLKCRSFLSMEGQAVVTTCSHIFCISCATTLFASSLACPACNQSLQEPDDIVMTTLNPTNEYKASILAGLPPSTILEVTARAISFWTYQLSQESACQALILKNAQDRQVCTEKQLNNAFEDLQIANKKIVSLENELDANRRKVQGIINESHRKDRELSRLRGDLEKIKRKKPFNGVAQAGEKIVEQSDPERIFSAPTMNGSTPIYRSTGRFTATPHSTHNQIPFRSQTSDPYGPIVPPLFFGMNVGASKNGGSDRGSADRRFRAARMATTNGRANF</sequence>
<dbReference type="InterPro" id="IPR013083">
    <property type="entry name" value="Znf_RING/FYVE/PHD"/>
</dbReference>
<dbReference type="InterPro" id="IPR017907">
    <property type="entry name" value="Znf_RING_CS"/>
</dbReference>
<dbReference type="GO" id="GO:0008270">
    <property type="term" value="F:zinc ion binding"/>
    <property type="evidence" value="ECO:0007669"/>
    <property type="project" value="UniProtKB-KW"/>
</dbReference>
<dbReference type="EMBL" id="AMKT01000024">
    <property type="protein sequence ID" value="OXG26430.1"/>
    <property type="molecule type" value="Genomic_DNA"/>
</dbReference>
<feature type="coiled-coil region" evidence="5">
    <location>
        <begin position="127"/>
        <end position="161"/>
    </location>
</feature>
<dbReference type="PROSITE" id="PS00518">
    <property type="entry name" value="ZF_RING_1"/>
    <property type="match status" value="1"/>
</dbReference>
<keyword evidence="2 4" id="KW-0863">Zinc-finger</keyword>
<reference evidence="7 8" key="1">
    <citation type="submission" date="2017-06" db="EMBL/GenBank/DDBJ databases">
        <title>Global population genomics of the pathogenic fungus Cryptococcus neoformans var. grubii.</title>
        <authorList>
            <person name="Cuomo C."/>
            <person name="Litvintseva A."/>
            <person name="Chen Y."/>
            <person name="Young S."/>
            <person name="Zeng Q."/>
            <person name="Chapman S."/>
            <person name="Gujja S."/>
            <person name="Saif S."/>
            <person name="Birren B."/>
        </authorList>
    </citation>
    <scope>NUCLEOTIDE SEQUENCE [LARGE SCALE GENOMIC DNA]</scope>
    <source>
        <strain evidence="7 8">Tu259-1</strain>
    </source>
</reference>
<evidence type="ECO:0000313" key="7">
    <source>
        <dbReference type="EMBL" id="OXG26430.1"/>
    </source>
</evidence>
<protein>
    <submittedName>
        <fullName evidence="7">E3 ubiquitin-protein ligase CCNP1IP1</fullName>
    </submittedName>
</protein>
<keyword evidence="1" id="KW-0479">Metal-binding</keyword>
<dbReference type="PROSITE" id="PS50089">
    <property type="entry name" value="ZF_RING_2"/>
    <property type="match status" value="1"/>
</dbReference>
<dbReference type="GO" id="GO:0061630">
    <property type="term" value="F:ubiquitin protein ligase activity"/>
    <property type="evidence" value="ECO:0007669"/>
    <property type="project" value="InterPro"/>
</dbReference>
<evidence type="ECO:0000256" key="5">
    <source>
        <dbReference type="SAM" id="Coils"/>
    </source>
</evidence>
<dbReference type="OrthoDB" id="2572989at2759"/>
<evidence type="ECO:0000256" key="2">
    <source>
        <dbReference type="ARBA" id="ARBA00022771"/>
    </source>
</evidence>
<evidence type="ECO:0000313" key="8">
    <source>
        <dbReference type="Proteomes" id="UP000199727"/>
    </source>
</evidence>
<dbReference type="InterPro" id="IPR042448">
    <property type="entry name" value="CCNB1IP1"/>
</dbReference>
<dbReference type="InterPro" id="IPR001841">
    <property type="entry name" value="Znf_RING"/>
</dbReference>
<dbReference type="SUPFAM" id="SSF57850">
    <property type="entry name" value="RING/U-box"/>
    <property type="match status" value="1"/>
</dbReference>
<dbReference type="PANTHER" id="PTHR14305">
    <property type="entry name" value="E3 UBIQUITIN-PROTEIN LIGASE CCNB1IP1"/>
    <property type="match status" value="1"/>
</dbReference>